<dbReference type="Gene3D" id="3.90.79.10">
    <property type="entry name" value="Nucleoside Triphosphate Pyrophosphohydrolase"/>
    <property type="match status" value="1"/>
</dbReference>
<dbReference type="PROSITE" id="PS00893">
    <property type="entry name" value="NUDIX_BOX"/>
    <property type="match status" value="1"/>
</dbReference>
<evidence type="ECO:0000259" key="5">
    <source>
        <dbReference type="PROSITE" id="PS51462"/>
    </source>
</evidence>
<dbReference type="SUPFAM" id="SSF55811">
    <property type="entry name" value="Nudix"/>
    <property type="match status" value="1"/>
</dbReference>
<organism evidence="6 7">
    <name type="scientific">Plantibacter cousiniae</name>
    <name type="common">nom. nud.</name>
    <dbReference type="NCBI Taxonomy" id="199709"/>
    <lineage>
        <taxon>Bacteria</taxon>
        <taxon>Bacillati</taxon>
        <taxon>Actinomycetota</taxon>
        <taxon>Actinomycetes</taxon>
        <taxon>Micrococcales</taxon>
        <taxon>Microbacteriaceae</taxon>
        <taxon>Plantibacter</taxon>
    </lineage>
</organism>
<evidence type="ECO:0000256" key="2">
    <source>
        <dbReference type="ARBA" id="ARBA00005582"/>
    </source>
</evidence>
<evidence type="ECO:0000256" key="3">
    <source>
        <dbReference type="ARBA" id="ARBA00022801"/>
    </source>
</evidence>
<protein>
    <submittedName>
        <fullName evidence="6">ADP-ribose pyrophosphatase YjhB, NUDIX family</fullName>
    </submittedName>
</protein>
<accession>A0ABY1LGE5</accession>
<dbReference type="PRINTS" id="PR00502">
    <property type="entry name" value="NUDIXFAMILY"/>
</dbReference>
<dbReference type="CDD" id="cd04679">
    <property type="entry name" value="NUDIX_MutT_Nudt1"/>
    <property type="match status" value="1"/>
</dbReference>
<dbReference type="EMBL" id="FUZO01000001">
    <property type="protein sequence ID" value="SKC37750.1"/>
    <property type="molecule type" value="Genomic_DNA"/>
</dbReference>
<dbReference type="Proteomes" id="UP000190827">
    <property type="component" value="Unassembled WGS sequence"/>
</dbReference>
<reference evidence="6 7" key="1">
    <citation type="submission" date="2017-02" db="EMBL/GenBank/DDBJ databases">
        <authorList>
            <person name="Varghese N."/>
            <person name="Submissions S."/>
        </authorList>
    </citation>
    <scope>NUCLEOTIDE SEQUENCE [LARGE SCALE GENOMIC DNA]</scope>
    <source>
        <strain evidence="6 7">VKM Ac-1787</strain>
    </source>
</reference>
<keyword evidence="7" id="KW-1185">Reference proteome</keyword>
<sequence length="155" mass="17094">MSSTTLPPTEEPAPHPRSGCGVAIVRDGRILLLERRREPEAGSWGIPGGKVDWMEHLEAAVRREALEETGLELGSIELLCVVDHFEEALHQHWISPVYLAEDTVGEPELREPEKHGGLRWFPLDALPERVTVSTVAAVEAIARPRGSRRPDAADS</sequence>
<comment type="cofactor">
    <cofactor evidence="1">
        <name>Mg(2+)</name>
        <dbReference type="ChEBI" id="CHEBI:18420"/>
    </cofactor>
</comment>
<dbReference type="Pfam" id="PF00293">
    <property type="entry name" value="NUDIX"/>
    <property type="match status" value="1"/>
</dbReference>
<gene>
    <name evidence="6" type="ORF">SAMN06295973_0323</name>
</gene>
<dbReference type="PROSITE" id="PS51462">
    <property type="entry name" value="NUDIX"/>
    <property type="match status" value="1"/>
</dbReference>
<evidence type="ECO:0000256" key="4">
    <source>
        <dbReference type="RuleBase" id="RU003476"/>
    </source>
</evidence>
<dbReference type="InterPro" id="IPR020084">
    <property type="entry name" value="NUDIX_hydrolase_CS"/>
</dbReference>
<dbReference type="InterPro" id="IPR000086">
    <property type="entry name" value="NUDIX_hydrolase_dom"/>
</dbReference>
<feature type="domain" description="Nudix hydrolase" evidence="5">
    <location>
        <begin position="15"/>
        <end position="144"/>
    </location>
</feature>
<dbReference type="PANTHER" id="PTHR43046">
    <property type="entry name" value="GDP-MANNOSE MANNOSYL HYDROLASE"/>
    <property type="match status" value="1"/>
</dbReference>
<dbReference type="InterPro" id="IPR020476">
    <property type="entry name" value="Nudix_hydrolase"/>
</dbReference>
<evidence type="ECO:0000313" key="6">
    <source>
        <dbReference type="EMBL" id="SKC37750.1"/>
    </source>
</evidence>
<keyword evidence="3 4" id="KW-0378">Hydrolase</keyword>
<dbReference type="InterPro" id="IPR015797">
    <property type="entry name" value="NUDIX_hydrolase-like_dom_sf"/>
</dbReference>
<comment type="caution">
    <text evidence="6">The sequence shown here is derived from an EMBL/GenBank/DDBJ whole genome shotgun (WGS) entry which is preliminary data.</text>
</comment>
<proteinExistence type="inferred from homology"/>
<comment type="similarity">
    <text evidence="2 4">Belongs to the Nudix hydrolase family.</text>
</comment>
<name>A0ABY1LGE5_9MICO</name>
<evidence type="ECO:0000313" key="7">
    <source>
        <dbReference type="Proteomes" id="UP000190827"/>
    </source>
</evidence>
<evidence type="ECO:0000256" key="1">
    <source>
        <dbReference type="ARBA" id="ARBA00001946"/>
    </source>
</evidence>
<dbReference type="RefSeq" id="WP_079704420.1">
    <property type="nucleotide sequence ID" value="NZ_FUZO01000001.1"/>
</dbReference>
<dbReference type="PANTHER" id="PTHR43046:SF16">
    <property type="entry name" value="ADP-RIBOSE PYROPHOSPHATASE YJHB-RELATED"/>
    <property type="match status" value="1"/>
</dbReference>